<dbReference type="STRING" id="172043.RM53_05400"/>
<feature type="domain" description="BLUF" evidence="1">
    <location>
        <begin position="5"/>
        <end position="97"/>
    </location>
</feature>
<dbReference type="Gene3D" id="3.30.70.100">
    <property type="match status" value="1"/>
</dbReference>
<comment type="caution">
    <text evidence="2">The sequence shown here is derived from an EMBL/GenBank/DDBJ whole genome shotgun (WGS) entry which is preliminary data.</text>
</comment>
<dbReference type="SUPFAM" id="SSF54975">
    <property type="entry name" value="Acylphosphatase/BLUF domain-like"/>
    <property type="match status" value="1"/>
</dbReference>
<dbReference type="GO" id="GO:0071949">
    <property type="term" value="F:FAD binding"/>
    <property type="evidence" value="ECO:0007669"/>
    <property type="project" value="InterPro"/>
</dbReference>
<dbReference type="SMART" id="SM01034">
    <property type="entry name" value="BLUF"/>
    <property type="match status" value="1"/>
</dbReference>
<accession>A0A0B4DZV7</accession>
<dbReference type="GO" id="GO:0009882">
    <property type="term" value="F:blue light photoreceptor activity"/>
    <property type="evidence" value="ECO:0007669"/>
    <property type="project" value="InterPro"/>
</dbReference>
<name>A0A0B4DZV7_9CAUL</name>
<dbReference type="EMBL" id="JWSY01000005">
    <property type="protein sequence ID" value="KIC59823.1"/>
    <property type="molecule type" value="Genomic_DNA"/>
</dbReference>
<protein>
    <submittedName>
        <fullName evidence="2">Blue light sensor protein</fullName>
    </submittedName>
</protein>
<dbReference type="Proteomes" id="UP000031166">
    <property type="component" value="Unassembled WGS sequence"/>
</dbReference>
<dbReference type="Pfam" id="PF04940">
    <property type="entry name" value="BLUF"/>
    <property type="match status" value="1"/>
</dbReference>
<dbReference type="InterPro" id="IPR007024">
    <property type="entry name" value="BLUF_domain"/>
</dbReference>
<dbReference type="AlphaFoldDB" id="A0A0B4DZV7"/>
<dbReference type="RefSeq" id="WP_039244911.1">
    <property type="nucleotide sequence ID" value="NZ_JWSY01000005.1"/>
</dbReference>
<evidence type="ECO:0000259" key="1">
    <source>
        <dbReference type="PROSITE" id="PS50925"/>
    </source>
</evidence>
<organism evidence="2 3">
    <name type="scientific">Brevundimonas nasdae</name>
    <dbReference type="NCBI Taxonomy" id="172043"/>
    <lineage>
        <taxon>Bacteria</taxon>
        <taxon>Pseudomonadati</taxon>
        <taxon>Pseudomonadota</taxon>
        <taxon>Alphaproteobacteria</taxon>
        <taxon>Caulobacterales</taxon>
        <taxon>Caulobacteraceae</taxon>
        <taxon>Brevundimonas</taxon>
    </lineage>
</organism>
<evidence type="ECO:0000313" key="2">
    <source>
        <dbReference type="EMBL" id="KIC59823.1"/>
    </source>
</evidence>
<gene>
    <name evidence="2" type="ORF">RM53_05400</name>
</gene>
<dbReference type="PROSITE" id="PS50925">
    <property type="entry name" value="BLUF"/>
    <property type="match status" value="1"/>
</dbReference>
<dbReference type="InterPro" id="IPR036046">
    <property type="entry name" value="Acylphosphatase-like_dom_sf"/>
</dbReference>
<sequence>MSLNLERVLYTSRARGNSDSLMMQVDILATSQRNNARDDLTGALLIHDGRFLQVLEGAAQDLDRLMTRLAGDPRHDDVVVIERKSIPARGFSGWAMASVRVTPALEETLRATVDGAGAPQQTVERMQDAVLAQAA</sequence>
<evidence type="ECO:0000313" key="3">
    <source>
        <dbReference type="Proteomes" id="UP000031166"/>
    </source>
</evidence>
<proteinExistence type="predicted"/>
<reference evidence="2 3" key="1">
    <citation type="submission" date="2014-12" db="EMBL/GenBank/DDBJ databases">
        <title>Genome sequencing of Brevundimonas nasdae TPW30.</title>
        <authorList>
            <person name="Tan P.W."/>
            <person name="Chan K.-G."/>
        </authorList>
    </citation>
    <scope>NUCLEOTIDE SEQUENCE [LARGE SCALE GENOMIC DNA]</scope>
    <source>
        <strain evidence="2 3">TPW30</strain>
    </source>
</reference>